<feature type="compositionally biased region" description="Polar residues" evidence="4">
    <location>
        <begin position="111"/>
        <end position="120"/>
    </location>
</feature>
<evidence type="ECO:0000256" key="1">
    <source>
        <dbReference type="ARBA" id="ARBA00023015"/>
    </source>
</evidence>
<keyword evidence="2" id="KW-0238">DNA-binding</keyword>
<feature type="region of interest" description="Disordered" evidence="4">
    <location>
        <begin position="1"/>
        <end position="31"/>
    </location>
</feature>
<evidence type="ECO:0000256" key="4">
    <source>
        <dbReference type="SAM" id="MobiDB-lite"/>
    </source>
</evidence>
<feature type="region of interest" description="Disordered" evidence="4">
    <location>
        <begin position="111"/>
        <end position="142"/>
    </location>
</feature>
<dbReference type="SUPFAM" id="SSF46689">
    <property type="entry name" value="Homeodomain-like"/>
    <property type="match status" value="1"/>
</dbReference>
<dbReference type="GO" id="GO:0003700">
    <property type="term" value="F:DNA-binding transcription factor activity"/>
    <property type="evidence" value="ECO:0007669"/>
    <property type="project" value="InterPro"/>
</dbReference>
<dbReference type="PROSITE" id="PS01124">
    <property type="entry name" value="HTH_ARAC_FAMILY_2"/>
    <property type="match status" value="1"/>
</dbReference>
<keyword evidence="3" id="KW-0804">Transcription</keyword>
<dbReference type="InterPro" id="IPR046532">
    <property type="entry name" value="DUF6597"/>
</dbReference>
<dbReference type="GO" id="GO:0043565">
    <property type="term" value="F:sequence-specific DNA binding"/>
    <property type="evidence" value="ECO:0007669"/>
    <property type="project" value="InterPro"/>
</dbReference>
<feature type="domain" description="HTH araC/xylS-type" evidence="5">
    <location>
        <begin position="191"/>
        <end position="289"/>
    </location>
</feature>
<evidence type="ECO:0000313" key="6">
    <source>
        <dbReference type="EMBL" id="KAB2932022.1"/>
    </source>
</evidence>
<evidence type="ECO:0000259" key="5">
    <source>
        <dbReference type="PROSITE" id="PS01124"/>
    </source>
</evidence>
<evidence type="ECO:0000256" key="3">
    <source>
        <dbReference type="ARBA" id="ARBA00023163"/>
    </source>
</evidence>
<dbReference type="Gene3D" id="1.10.10.60">
    <property type="entry name" value="Homeodomain-like"/>
    <property type="match status" value="1"/>
</dbReference>
<comment type="caution">
    <text evidence="6">The sequence shown here is derived from an EMBL/GenBank/DDBJ whole genome shotgun (WGS) entry which is preliminary data.</text>
</comment>
<organism evidence="6 7">
    <name type="scientific">Leptonema illini</name>
    <dbReference type="NCBI Taxonomy" id="183"/>
    <lineage>
        <taxon>Bacteria</taxon>
        <taxon>Pseudomonadati</taxon>
        <taxon>Spirochaetota</taxon>
        <taxon>Spirochaetia</taxon>
        <taxon>Leptospirales</taxon>
        <taxon>Leptospiraceae</taxon>
        <taxon>Leptonema</taxon>
    </lineage>
</organism>
<dbReference type="EMBL" id="WBUI01000011">
    <property type="protein sequence ID" value="KAB2932022.1"/>
    <property type="molecule type" value="Genomic_DNA"/>
</dbReference>
<evidence type="ECO:0000313" key="7">
    <source>
        <dbReference type="Proteomes" id="UP000460298"/>
    </source>
</evidence>
<protein>
    <submittedName>
        <fullName evidence="6">Helix-turn-helix domain-containing protein</fullName>
    </submittedName>
</protein>
<name>A0A833H0V9_9LEPT</name>
<dbReference type="Pfam" id="PF20240">
    <property type="entry name" value="DUF6597"/>
    <property type="match status" value="1"/>
</dbReference>
<dbReference type="AlphaFoldDB" id="A0A833H0V9"/>
<sequence length="292" mass="32705">MEKDAIQKAGPARGLIRPIEQNPTEQSPIEHERILPPPSLAHLVRHFWYVSWNLETSVVRENLPHPAIHLVFENGRAEIVGVPTSRFTVQISGKDRVVGVRFHPGAFSSLVAGQNDSDTAGPSEKGRRSGAASDWTDRRLPASDALGPQIEQTLTEVESQPWPECLTPLIRMLEDLSARVGPLPADALLARRLVERLESEAELKRVEQLCDDEGIPMRTLQRLFLRHVGVSPKWVICRFRLHEALARIDAGEPANWAALALDLGYFDQAHFINDFSRFVGSTPAQYRRRPTS</sequence>
<dbReference type="Proteomes" id="UP000460298">
    <property type="component" value="Unassembled WGS sequence"/>
</dbReference>
<evidence type="ECO:0000256" key="2">
    <source>
        <dbReference type="ARBA" id="ARBA00023125"/>
    </source>
</evidence>
<gene>
    <name evidence="6" type="ORF">F9K24_12110</name>
</gene>
<dbReference type="InterPro" id="IPR050204">
    <property type="entry name" value="AraC_XylS_family_regulators"/>
</dbReference>
<dbReference type="PANTHER" id="PTHR46796">
    <property type="entry name" value="HTH-TYPE TRANSCRIPTIONAL ACTIVATOR RHAS-RELATED"/>
    <property type="match status" value="1"/>
</dbReference>
<dbReference type="InterPro" id="IPR009057">
    <property type="entry name" value="Homeodomain-like_sf"/>
</dbReference>
<reference evidence="6 7" key="1">
    <citation type="submission" date="2019-10" db="EMBL/GenBank/DDBJ databases">
        <title>Extracellular Electron Transfer in a Candidatus Methanoperedens spp. Enrichment Culture.</title>
        <authorList>
            <person name="Berger S."/>
            <person name="Rangel Shaw D."/>
            <person name="Berben T."/>
            <person name="In 'T Zandt M."/>
            <person name="Frank J."/>
            <person name="Reimann J."/>
            <person name="Jetten M.S.M."/>
            <person name="Welte C.U."/>
        </authorList>
    </citation>
    <scope>NUCLEOTIDE SEQUENCE [LARGE SCALE GENOMIC DNA]</scope>
    <source>
        <strain evidence="6">SB12</strain>
    </source>
</reference>
<accession>A0A833H0V9</accession>
<proteinExistence type="predicted"/>
<dbReference type="InterPro" id="IPR018060">
    <property type="entry name" value="HTH_AraC"/>
</dbReference>
<dbReference type="SMART" id="SM00342">
    <property type="entry name" value="HTH_ARAC"/>
    <property type="match status" value="1"/>
</dbReference>
<keyword evidence="1" id="KW-0805">Transcription regulation</keyword>
<dbReference type="Pfam" id="PF12833">
    <property type="entry name" value="HTH_18"/>
    <property type="match status" value="1"/>
</dbReference>